<keyword evidence="5 9" id="KW-0812">Transmembrane</keyword>
<evidence type="ECO:0000256" key="9">
    <source>
        <dbReference type="SAM" id="Phobius"/>
    </source>
</evidence>
<comment type="caution">
    <text evidence="11">The sequence shown here is derived from an EMBL/GenBank/DDBJ whole genome shotgun (WGS) entry which is preliminary data.</text>
</comment>
<gene>
    <name evidence="11" type="ORF">J2S74_003276</name>
</gene>
<evidence type="ECO:0000313" key="11">
    <source>
        <dbReference type="EMBL" id="MDQ0255892.1"/>
    </source>
</evidence>
<reference evidence="11 12" key="1">
    <citation type="submission" date="2023-07" db="EMBL/GenBank/DDBJ databases">
        <title>Genomic Encyclopedia of Type Strains, Phase IV (KMG-IV): sequencing the most valuable type-strain genomes for metagenomic binning, comparative biology and taxonomic classification.</title>
        <authorList>
            <person name="Goeker M."/>
        </authorList>
    </citation>
    <scope>NUCLEOTIDE SEQUENCE [LARGE SCALE GENOMIC DNA]</scope>
    <source>
        <strain evidence="11 12">DSM 9768</strain>
    </source>
</reference>
<keyword evidence="2" id="KW-0813">Transport</keyword>
<keyword evidence="7 9" id="KW-0472">Membrane</keyword>
<dbReference type="InterPro" id="IPR055348">
    <property type="entry name" value="DctQ"/>
</dbReference>
<dbReference type="RefSeq" id="WP_307327142.1">
    <property type="nucleotide sequence ID" value="NZ_JAUSUG010000013.1"/>
</dbReference>
<protein>
    <submittedName>
        <fullName evidence="11">TRAP-type C4-dicarboxylate transport system permease small subunit</fullName>
    </submittedName>
</protein>
<feature type="domain" description="Tripartite ATP-independent periplasmic transporters DctQ component" evidence="10">
    <location>
        <begin position="20"/>
        <end position="148"/>
    </location>
</feature>
<proteinExistence type="inferred from homology"/>
<evidence type="ECO:0000256" key="6">
    <source>
        <dbReference type="ARBA" id="ARBA00022989"/>
    </source>
</evidence>
<dbReference type="EMBL" id="JAUSUG010000013">
    <property type="protein sequence ID" value="MDQ0255892.1"/>
    <property type="molecule type" value="Genomic_DNA"/>
</dbReference>
<dbReference type="PANTHER" id="PTHR35011">
    <property type="entry name" value="2,3-DIKETO-L-GULONATE TRAP TRANSPORTER SMALL PERMEASE PROTEIN YIAM"/>
    <property type="match status" value="1"/>
</dbReference>
<feature type="transmembrane region" description="Helical" evidence="9">
    <location>
        <begin position="12"/>
        <end position="29"/>
    </location>
</feature>
<evidence type="ECO:0000256" key="8">
    <source>
        <dbReference type="ARBA" id="ARBA00038436"/>
    </source>
</evidence>
<keyword evidence="3" id="KW-1003">Cell membrane</keyword>
<feature type="transmembrane region" description="Helical" evidence="9">
    <location>
        <begin position="83"/>
        <end position="103"/>
    </location>
</feature>
<name>A0ABT9ZXD4_9BACI</name>
<keyword evidence="12" id="KW-1185">Reference proteome</keyword>
<evidence type="ECO:0000259" key="10">
    <source>
        <dbReference type="Pfam" id="PF04290"/>
    </source>
</evidence>
<dbReference type="Pfam" id="PF04290">
    <property type="entry name" value="DctQ"/>
    <property type="match status" value="1"/>
</dbReference>
<dbReference type="InterPro" id="IPR007387">
    <property type="entry name" value="TRAP_DctQ"/>
</dbReference>
<evidence type="ECO:0000256" key="4">
    <source>
        <dbReference type="ARBA" id="ARBA00022519"/>
    </source>
</evidence>
<comment type="subcellular location">
    <subcellularLocation>
        <location evidence="1">Cell inner membrane</location>
        <topology evidence="1">Multi-pass membrane protein</topology>
    </subcellularLocation>
</comment>
<evidence type="ECO:0000256" key="1">
    <source>
        <dbReference type="ARBA" id="ARBA00004429"/>
    </source>
</evidence>
<evidence type="ECO:0000256" key="5">
    <source>
        <dbReference type="ARBA" id="ARBA00022692"/>
    </source>
</evidence>
<sequence>MKKFLNNFEEIVGGSLFIAMFIVLVAQIFAREFFSSPLVWSEELAQLIFIYVGLLGVSACIKDNSHVSIDFFVLKFPPVLQKIINIFIQVLILACVALIFFISIRITGRQVPIDIVSLKISSVYKYIALPILSSLIIYRLLERNYLAWKRRERGVEQ</sequence>
<evidence type="ECO:0000256" key="2">
    <source>
        <dbReference type="ARBA" id="ARBA00022448"/>
    </source>
</evidence>
<accession>A0ABT9ZXD4</accession>
<feature type="transmembrane region" description="Helical" evidence="9">
    <location>
        <begin position="123"/>
        <end position="141"/>
    </location>
</feature>
<keyword evidence="6 9" id="KW-1133">Transmembrane helix</keyword>
<feature type="transmembrane region" description="Helical" evidence="9">
    <location>
        <begin position="44"/>
        <end position="62"/>
    </location>
</feature>
<keyword evidence="4" id="KW-0997">Cell inner membrane</keyword>
<evidence type="ECO:0000313" key="12">
    <source>
        <dbReference type="Proteomes" id="UP001230005"/>
    </source>
</evidence>
<evidence type="ECO:0000256" key="7">
    <source>
        <dbReference type="ARBA" id="ARBA00023136"/>
    </source>
</evidence>
<evidence type="ECO:0000256" key="3">
    <source>
        <dbReference type="ARBA" id="ARBA00022475"/>
    </source>
</evidence>
<dbReference type="Proteomes" id="UP001230005">
    <property type="component" value="Unassembled WGS sequence"/>
</dbReference>
<organism evidence="11 12">
    <name type="scientific">Evansella vedderi</name>
    <dbReference type="NCBI Taxonomy" id="38282"/>
    <lineage>
        <taxon>Bacteria</taxon>
        <taxon>Bacillati</taxon>
        <taxon>Bacillota</taxon>
        <taxon>Bacilli</taxon>
        <taxon>Bacillales</taxon>
        <taxon>Bacillaceae</taxon>
        <taxon>Evansella</taxon>
    </lineage>
</organism>
<comment type="similarity">
    <text evidence="8">Belongs to the TRAP transporter small permease family.</text>
</comment>
<dbReference type="PANTHER" id="PTHR35011:SF5">
    <property type="entry name" value="SIALIC ACID TRAP TRANSPORTER SMALL PERMEASE PROTEIN SIAQ"/>
    <property type="match status" value="1"/>
</dbReference>